<dbReference type="InterPro" id="IPR007484">
    <property type="entry name" value="Peptidase_M28"/>
</dbReference>
<dbReference type="CDD" id="cd02121">
    <property type="entry name" value="PA_GCPII_like"/>
    <property type="match status" value="1"/>
</dbReference>
<comment type="similarity">
    <text evidence="1">Belongs to the peptidase M28 family. M28B subfamily.</text>
</comment>
<keyword evidence="3" id="KW-1133">Transmembrane helix</keyword>
<feature type="region of interest" description="Disordered" evidence="2">
    <location>
        <begin position="25"/>
        <end position="79"/>
    </location>
</feature>
<evidence type="ECO:0000313" key="7">
    <source>
        <dbReference type="Proteomes" id="UP000887540"/>
    </source>
</evidence>
<dbReference type="InterPro" id="IPR036757">
    <property type="entry name" value="TFR-like_dimer_dom_sf"/>
</dbReference>
<protein>
    <submittedName>
        <fullName evidence="8">Uncharacterized protein</fullName>
    </submittedName>
</protein>
<evidence type="ECO:0000256" key="1">
    <source>
        <dbReference type="ARBA" id="ARBA00005634"/>
    </source>
</evidence>
<proteinExistence type="inferred from homology"/>
<dbReference type="SUPFAM" id="SSF47672">
    <property type="entry name" value="Transferrin receptor-like dimerisation domain"/>
    <property type="match status" value="1"/>
</dbReference>
<evidence type="ECO:0000259" key="6">
    <source>
        <dbReference type="Pfam" id="PF04389"/>
    </source>
</evidence>
<dbReference type="PANTHER" id="PTHR10404">
    <property type="entry name" value="N-ACETYLATED-ALPHA-LINKED ACIDIC DIPEPTIDASE"/>
    <property type="match status" value="1"/>
</dbReference>
<dbReference type="InterPro" id="IPR046450">
    <property type="entry name" value="PA_dom_sf"/>
</dbReference>
<dbReference type="FunFam" id="3.40.630.10:FF:000101">
    <property type="entry name" value="N-acetylated alpha-linked acidic dipeptidase like 1"/>
    <property type="match status" value="1"/>
</dbReference>
<dbReference type="GO" id="GO:0004180">
    <property type="term" value="F:carboxypeptidase activity"/>
    <property type="evidence" value="ECO:0007669"/>
    <property type="project" value="TreeGrafter"/>
</dbReference>
<evidence type="ECO:0000256" key="2">
    <source>
        <dbReference type="SAM" id="MobiDB-lite"/>
    </source>
</evidence>
<dbReference type="InterPro" id="IPR007365">
    <property type="entry name" value="TFR-like_dimer_dom"/>
</dbReference>
<feature type="domain" description="Peptidase M28" evidence="6">
    <location>
        <begin position="528"/>
        <end position="727"/>
    </location>
</feature>
<accession>A0A914DKM9</accession>
<evidence type="ECO:0000256" key="3">
    <source>
        <dbReference type="SAM" id="Phobius"/>
    </source>
</evidence>
<feature type="transmembrane region" description="Helical" evidence="3">
    <location>
        <begin position="148"/>
        <end position="176"/>
    </location>
</feature>
<keyword evidence="3" id="KW-0472">Membrane</keyword>
<dbReference type="InterPro" id="IPR039373">
    <property type="entry name" value="Peptidase_M28B"/>
</dbReference>
<dbReference type="Pfam" id="PF04253">
    <property type="entry name" value="TFR_dimer"/>
    <property type="match status" value="1"/>
</dbReference>
<name>A0A914DKM9_9BILA</name>
<dbReference type="Gene3D" id="3.40.630.10">
    <property type="entry name" value="Zn peptidases"/>
    <property type="match status" value="1"/>
</dbReference>
<organism evidence="7 8">
    <name type="scientific">Acrobeloides nanus</name>
    <dbReference type="NCBI Taxonomy" id="290746"/>
    <lineage>
        <taxon>Eukaryota</taxon>
        <taxon>Metazoa</taxon>
        <taxon>Ecdysozoa</taxon>
        <taxon>Nematoda</taxon>
        <taxon>Chromadorea</taxon>
        <taxon>Rhabditida</taxon>
        <taxon>Tylenchina</taxon>
        <taxon>Cephalobomorpha</taxon>
        <taxon>Cephaloboidea</taxon>
        <taxon>Cephalobidae</taxon>
        <taxon>Acrobeloides</taxon>
    </lineage>
</organism>
<feature type="domain" description="PA" evidence="4">
    <location>
        <begin position="346"/>
        <end position="433"/>
    </location>
</feature>
<keyword evidence="3" id="KW-0812">Transmembrane</keyword>
<reference evidence="8" key="1">
    <citation type="submission" date="2022-11" db="UniProtKB">
        <authorList>
            <consortium name="WormBaseParasite"/>
        </authorList>
    </citation>
    <scope>IDENTIFICATION</scope>
</reference>
<dbReference type="PANTHER" id="PTHR10404:SF46">
    <property type="entry name" value="VACUOLAR PROTEIN SORTING-ASSOCIATED PROTEIN 70"/>
    <property type="match status" value="1"/>
</dbReference>
<dbReference type="Gene3D" id="1.20.930.40">
    <property type="entry name" value="Transferrin receptor-like, dimerisation domain"/>
    <property type="match status" value="1"/>
</dbReference>
<evidence type="ECO:0000259" key="5">
    <source>
        <dbReference type="Pfam" id="PF04253"/>
    </source>
</evidence>
<evidence type="ECO:0000313" key="8">
    <source>
        <dbReference type="WBParaSite" id="ACRNAN_scaffold3038.g21016.t1"/>
    </source>
</evidence>
<dbReference type="SUPFAM" id="SSF52025">
    <property type="entry name" value="PA domain"/>
    <property type="match status" value="1"/>
</dbReference>
<dbReference type="Pfam" id="PF04389">
    <property type="entry name" value="Peptidase_M28"/>
    <property type="match status" value="1"/>
</dbReference>
<evidence type="ECO:0000259" key="4">
    <source>
        <dbReference type="Pfam" id="PF02225"/>
    </source>
</evidence>
<dbReference type="InterPro" id="IPR003137">
    <property type="entry name" value="PA_domain"/>
</dbReference>
<dbReference type="WBParaSite" id="ACRNAN_scaffold3038.g21016.t1">
    <property type="protein sequence ID" value="ACRNAN_scaffold3038.g21016.t1"/>
    <property type="gene ID" value="ACRNAN_scaffold3038.g21016"/>
</dbReference>
<dbReference type="Proteomes" id="UP000887540">
    <property type="component" value="Unplaced"/>
</dbReference>
<dbReference type="SUPFAM" id="SSF53187">
    <property type="entry name" value="Zn-dependent exopeptidases"/>
    <property type="match status" value="1"/>
</dbReference>
<dbReference type="Pfam" id="PF02225">
    <property type="entry name" value="PA"/>
    <property type="match status" value="1"/>
</dbReference>
<dbReference type="AlphaFoldDB" id="A0A914DKM9"/>
<sequence length="937" mass="106110">MCSIQSPSNKSIGSLEQYLVNHNFQSDENVTTETRIKPGKSVGHFPIDEPNCSSPGDEEDSSDSSRSLLRSPSKRNACPSHQHVAIRARLLRQSIYDPIPTASSTTRPESLYFSGPQHSLSAPTVAFGSAKKESPRKSPSPLSFHKSFVINSLFITIFVLLFIITGLLVSIIALLLKLGSQHECETPVDWKEEVDLKHKLEVVNDEDILPKSPYEMSLKQDLNMQNHISKQLMETFDATKIRENIRWLSSTMHVAGTPEQLQLMDRIEREYKELGFEVKSYEYEVLLSYPDYDHPSTIQAWNGVAWEELSNGLSEPLGPPEALEQQDDPRLFVWWNAYSSFGSAIGPIVYVNYGTDEDYALLAEANIDLKGKIAFVRYGGVFRGDKALLAEKRGAIGVIIFSDPYDYAPELHNTNKTFPDEIWLPPSGAQRGTLLRTTGDPETPFYPSKQYVYRSEREESLRARNVLSSIPVLPIGYRDAVKIMRRLNGPEIQWNRWRGSMDTTYRITGTPSFRLEVRGRTSRRRIKNVIAIFHGKEEPDRWVMLGNHVDSWTKGAIDPNSGTGIMLEMARVVKEIHEKTGWRPQRSLVFCQWDAEEFGLIGSTEWVEEMLKPLGAHAVAMLNLDNVNGNNTLAIKSVPLLYRVLVDAASKVPHPNQFDVENGRLTLLDAWRFYNPKGPLPGDKSVPMINVPGSGSDFQRFISYAGVPVVDLKMESQPVYSYMLYHTMYELPWTVENLVDPTGEVFVSVGKFWLEVARNLADSLIIPFGLLDYAIMLEEFLKKMDTHLVYLGIDEAVSKDFYKEKMSHLSEAIEKFHSSAIVLQNIAHAVNNGERSINLRQAEMLNNRIMSIEKAFIIDQGIYAERAFFRHAVFSVSEHDIYSGVTFALILDPAVEYVNAKGNETSMQHWLETLKLGFTKLNYAIESATLMLHMDQF</sequence>
<dbReference type="Gene3D" id="3.50.30.30">
    <property type="match status" value="1"/>
</dbReference>
<feature type="domain" description="Transferrin receptor-like dimerisation" evidence="5">
    <location>
        <begin position="806"/>
        <end position="915"/>
    </location>
</feature>
<keyword evidence="7" id="KW-1185">Reference proteome</keyword>